<keyword evidence="1" id="KW-1133">Transmembrane helix</keyword>
<accession>A0A6C0DK75</accession>
<keyword evidence="1" id="KW-0812">Transmembrane</keyword>
<sequence length="101" mass="12208">MDTSHLIESTAKNHLFQTLKQCHNHRVSIYYYVLNIGIFLLFVSITGLILYYCNKYKLSDVDKKRKMYKDQQYVLSKIRYFQEERKQNDNQMSNITQLPFT</sequence>
<evidence type="ECO:0000313" key="2">
    <source>
        <dbReference type="EMBL" id="QHT17326.1"/>
    </source>
</evidence>
<dbReference type="AlphaFoldDB" id="A0A6C0DK75"/>
<proteinExistence type="predicted"/>
<dbReference type="EMBL" id="MN739633">
    <property type="protein sequence ID" value="QHT17326.1"/>
    <property type="molecule type" value="Genomic_DNA"/>
</dbReference>
<name>A0A6C0DK75_9ZZZZ</name>
<reference evidence="2" key="1">
    <citation type="journal article" date="2020" name="Nature">
        <title>Giant virus diversity and host interactions through global metagenomics.</title>
        <authorList>
            <person name="Schulz F."/>
            <person name="Roux S."/>
            <person name="Paez-Espino D."/>
            <person name="Jungbluth S."/>
            <person name="Walsh D.A."/>
            <person name="Denef V.J."/>
            <person name="McMahon K.D."/>
            <person name="Konstantinidis K.T."/>
            <person name="Eloe-Fadrosh E.A."/>
            <person name="Kyrpides N.C."/>
            <person name="Woyke T."/>
        </authorList>
    </citation>
    <scope>NUCLEOTIDE SEQUENCE</scope>
    <source>
        <strain evidence="2">GVMAG-M-3300023174-24</strain>
    </source>
</reference>
<evidence type="ECO:0000256" key="1">
    <source>
        <dbReference type="SAM" id="Phobius"/>
    </source>
</evidence>
<organism evidence="2">
    <name type="scientific">viral metagenome</name>
    <dbReference type="NCBI Taxonomy" id="1070528"/>
    <lineage>
        <taxon>unclassified sequences</taxon>
        <taxon>metagenomes</taxon>
        <taxon>organismal metagenomes</taxon>
    </lineage>
</organism>
<protein>
    <submittedName>
        <fullName evidence="2">Uncharacterized protein</fullName>
    </submittedName>
</protein>
<feature type="transmembrane region" description="Helical" evidence="1">
    <location>
        <begin position="29"/>
        <end position="53"/>
    </location>
</feature>
<keyword evidence="1" id="KW-0472">Membrane</keyword>